<keyword evidence="3" id="KW-0221">Differentiation</keyword>
<dbReference type="PANTHER" id="PTHR46282">
    <property type="entry name" value="LEUCINE-RICH MELANOCYTE DIFFERENTIATION-ASSOCIATED PROTEIN"/>
    <property type="match status" value="1"/>
</dbReference>
<proteinExistence type="predicted"/>
<reference evidence="8" key="1">
    <citation type="submission" date="2025-08" db="UniProtKB">
        <authorList>
            <consortium name="RefSeq"/>
        </authorList>
    </citation>
    <scope>IDENTIFICATION</scope>
    <source>
        <strain evidence="8">Nigerian</strain>
        <tissue evidence="8">Liver and blood</tissue>
    </source>
</reference>
<accession>A0A8J1JUN2</accession>
<dbReference type="Pfam" id="PF14580">
    <property type="entry name" value="LRR_9"/>
    <property type="match status" value="1"/>
</dbReference>
<dbReference type="GO" id="GO:0030318">
    <property type="term" value="P:melanocyte differentiation"/>
    <property type="evidence" value="ECO:0000318"/>
    <property type="project" value="GO_Central"/>
</dbReference>
<feature type="transmembrane region" description="Helical" evidence="6">
    <location>
        <begin position="234"/>
        <end position="253"/>
    </location>
</feature>
<protein>
    <recommendedName>
        <fullName evidence="5">Leucine-rich melanocyte differentiation-associated protein</fullName>
    </recommendedName>
</protein>
<evidence type="ECO:0000256" key="5">
    <source>
        <dbReference type="ARBA" id="ARBA00073073"/>
    </source>
</evidence>
<dbReference type="InterPro" id="IPR032675">
    <property type="entry name" value="LRR_dom_sf"/>
</dbReference>
<dbReference type="KEGG" id="xtr:100491555"/>
<keyword evidence="7" id="KW-1185">Reference proteome</keyword>
<dbReference type="Proteomes" id="UP000008143">
    <property type="component" value="Chromosome 7"/>
</dbReference>
<dbReference type="Gene3D" id="3.80.10.10">
    <property type="entry name" value="Ribonuclease Inhibitor"/>
    <property type="match status" value="1"/>
</dbReference>
<keyword evidence="6" id="KW-0812">Transmembrane</keyword>
<sequence>MSGDGEPVVTDTQISYIGKDCTKIPSFLSRKYGHLAKRLDLSFNLLRTLDGLEGFSCLEELILDNNQLDDHVSFPPLPKLHTLTVNKNQLTDLESLLDTLASVAPVLEYLSLLGNQACPNELVSPEKDEDDYQRYRYFVLNKLPNLKFLDARKVTRKEQEVAVSRGAFMKIVKPKEIQVPSGAEYSSPDLTYTPLPSLSRDPTNHRVVHISTLLAASIHSTLTKRHTNRELKNLDMLHFIFFFFYFFCLYSNFPIISCSKLANDYYL</sequence>
<evidence type="ECO:0000256" key="6">
    <source>
        <dbReference type="SAM" id="Phobius"/>
    </source>
</evidence>
<dbReference type="InterPro" id="IPR043313">
    <property type="entry name" value="LRMDA"/>
</dbReference>
<comment type="function">
    <text evidence="4">Required for melanocyte differentiation.</text>
</comment>
<dbReference type="PANTHER" id="PTHR46282:SF2">
    <property type="entry name" value="LEUCINE-RICH MELANOCYTE DIFFERENTIATION-ASSOCIATED PROTEIN"/>
    <property type="match status" value="1"/>
</dbReference>
<evidence type="ECO:0000256" key="2">
    <source>
        <dbReference type="ARBA" id="ARBA00022737"/>
    </source>
</evidence>
<evidence type="ECO:0000256" key="4">
    <source>
        <dbReference type="ARBA" id="ARBA00059627"/>
    </source>
</evidence>
<name>A0A8J1JUN2_XENTR</name>
<keyword evidence="1" id="KW-0433">Leucine-rich repeat</keyword>
<keyword evidence="6" id="KW-0472">Membrane</keyword>
<evidence type="ECO:0000256" key="3">
    <source>
        <dbReference type="ARBA" id="ARBA00022782"/>
    </source>
</evidence>
<dbReference type="AlphaFoldDB" id="A0A8J1JUN2"/>
<dbReference type="Xenbase" id="XB-GENE-954850">
    <property type="gene designation" value="lrmda"/>
</dbReference>
<dbReference type="OrthoDB" id="272149at2759"/>
<dbReference type="AGR" id="Xenbase:XB-GENE-954850"/>
<keyword evidence="2" id="KW-0677">Repeat</keyword>
<dbReference type="GeneID" id="100491555"/>
<evidence type="ECO:0000313" key="9">
    <source>
        <dbReference type="Xenbase" id="XB-GENE-954850"/>
    </source>
</evidence>
<dbReference type="CTD" id="83938"/>
<dbReference type="SUPFAM" id="SSF52058">
    <property type="entry name" value="L domain-like"/>
    <property type="match status" value="1"/>
</dbReference>
<gene>
    <name evidence="8 9" type="primary">lrmda</name>
</gene>
<evidence type="ECO:0000313" key="7">
    <source>
        <dbReference type="Proteomes" id="UP000008143"/>
    </source>
</evidence>
<dbReference type="FunFam" id="3.80.10.10:FF:000136">
    <property type="entry name" value="leucine-rich melanocyte differentiation-associated protein isoform X1"/>
    <property type="match status" value="1"/>
</dbReference>
<evidence type="ECO:0000256" key="1">
    <source>
        <dbReference type="ARBA" id="ARBA00022614"/>
    </source>
</evidence>
<organism evidence="7 8">
    <name type="scientific">Xenopus tropicalis</name>
    <name type="common">Western clawed frog</name>
    <name type="synonym">Silurana tropicalis</name>
    <dbReference type="NCBI Taxonomy" id="8364"/>
    <lineage>
        <taxon>Eukaryota</taxon>
        <taxon>Metazoa</taxon>
        <taxon>Chordata</taxon>
        <taxon>Craniata</taxon>
        <taxon>Vertebrata</taxon>
        <taxon>Euteleostomi</taxon>
        <taxon>Amphibia</taxon>
        <taxon>Batrachia</taxon>
        <taxon>Anura</taxon>
        <taxon>Pipoidea</taxon>
        <taxon>Pipidae</taxon>
        <taxon>Xenopodinae</taxon>
        <taxon>Xenopus</taxon>
        <taxon>Silurana</taxon>
    </lineage>
</organism>
<keyword evidence="6" id="KW-1133">Transmembrane helix</keyword>
<dbReference type="RefSeq" id="XP_031761589.1">
    <property type="nucleotide sequence ID" value="XM_031905729.1"/>
</dbReference>
<evidence type="ECO:0000313" key="8">
    <source>
        <dbReference type="RefSeq" id="XP_031761589.1"/>
    </source>
</evidence>